<evidence type="ECO:0000313" key="5">
    <source>
        <dbReference type="Proteomes" id="UP000463857"/>
    </source>
</evidence>
<dbReference type="RefSeq" id="WP_159544564.1">
    <property type="nucleotide sequence ID" value="NZ_CP047156.1"/>
</dbReference>
<dbReference type="PANTHER" id="PTHR11908">
    <property type="entry name" value="XANTHINE DEHYDROGENASE"/>
    <property type="match status" value="1"/>
</dbReference>
<sequence length="773" mass="82360">MSILGTRVLRTEDPRFLTGTSTYTADLEDDRLTGALHAHFVRSSVPHGRIVGIDAKEARDMPGVVAVYTADDIPMLPIPPAMRPLERNFNRQPLATDTVRFVGEPVAIVLAETPAQAADAAELVEVDIDWLDPVIDPQEALSGTTLLFPDAGTNVTVSHGSADDFDDAVFDQCEVVVSREIRNPRLAVASMEGRAGACFWGEDGRLTMWLSNQGAQSAKAELALHLGLRPEMVRVITPDVGGAFGAKFRADPEHSIVAAASRRAGYPVRWVEDRTENMLGMTHGRGQIQQVTIGGSRDGKITAYRLQVLQDAGAYPRMGAMLPSGTRLMAPGVYDIAELQTRSESVVTNTTPVGAYRGAGRPEAAAAIERAVDLFASEIGMDPAEVRRRNFIPADAFPFTTKGGATYDSGNYAGALGKVLEVAGYDKLRAEQQARRAAGDRVQLGLGLSTYVEVTFGGDKENATVELHPDGSVTVLTGTSPHGQGHATAWAMIVSDQLGVPVERITVIHGDTDLIPHGGGTGGSRSLQLGGVAVQAATRDLVEEALKRAASRLEADVSDLQVDARRQAVVVRGAEHASVALADLTSDDDPLSAYHVWNGEGQTYPFGAHLAVVEVDTETGDSRLRALYACDDAGRVLNPMLFDGQRHGGIAQGASQALYEEFVYDEDGNPLTASFLDYPFPSAADLPSFELIEQRTETPLNPLGAKGIGEAGTIGATPAVQNAVIDAIAHLGVRHIDMPLTPERVWRAISSASSASARAHRPASAITDQYDMD</sequence>
<reference evidence="4 5" key="1">
    <citation type="journal article" date="2018" name="Int. J. Syst. Evol. Microbiol.">
        <title>Epidermidibacterium keratini gen. nov., sp. nov., a member of the family Sporichthyaceae, isolated from keratin epidermis.</title>
        <authorList>
            <person name="Lee D.G."/>
            <person name="Trujillo M.E."/>
            <person name="Kang S."/>
            <person name="Nam J.J."/>
            <person name="Kim Y.J."/>
        </authorList>
    </citation>
    <scope>NUCLEOTIDE SEQUENCE [LARGE SCALE GENOMIC DNA]</scope>
    <source>
        <strain evidence="4 5">EPI-7</strain>
    </source>
</reference>
<proteinExistence type="predicted"/>
<keyword evidence="5" id="KW-1185">Reference proteome</keyword>
<dbReference type="InterPro" id="IPR016208">
    <property type="entry name" value="Ald_Oxase/xanthine_DH-like"/>
</dbReference>
<dbReference type="KEGG" id="eke:EK0264_08190"/>
<dbReference type="InParanoid" id="A0A7L4YN67"/>
<dbReference type="InterPro" id="IPR046867">
    <property type="entry name" value="AldOxase/xan_DH_MoCoBD2"/>
</dbReference>
<dbReference type="EMBL" id="CP047156">
    <property type="protein sequence ID" value="QHC00259.1"/>
    <property type="molecule type" value="Genomic_DNA"/>
</dbReference>
<evidence type="ECO:0000256" key="2">
    <source>
        <dbReference type="ARBA" id="ARBA00023002"/>
    </source>
</evidence>
<dbReference type="PANTHER" id="PTHR11908:SF132">
    <property type="entry name" value="ALDEHYDE OXIDASE 1-RELATED"/>
    <property type="match status" value="1"/>
</dbReference>
<dbReference type="InterPro" id="IPR008274">
    <property type="entry name" value="AldOxase/xan_DH_MoCoBD1"/>
</dbReference>
<dbReference type="InterPro" id="IPR037165">
    <property type="entry name" value="AldOxase/xan_DH_Mopterin-bd_sf"/>
</dbReference>
<dbReference type="SUPFAM" id="SSF54665">
    <property type="entry name" value="CO dehydrogenase molybdoprotein N-domain-like"/>
    <property type="match status" value="1"/>
</dbReference>
<dbReference type="AlphaFoldDB" id="A0A7L4YN67"/>
<dbReference type="SUPFAM" id="SSF56003">
    <property type="entry name" value="Molybdenum cofactor-binding domain"/>
    <property type="match status" value="1"/>
</dbReference>
<organism evidence="4 5">
    <name type="scientific">Epidermidibacterium keratini</name>
    <dbReference type="NCBI Taxonomy" id="1891644"/>
    <lineage>
        <taxon>Bacteria</taxon>
        <taxon>Bacillati</taxon>
        <taxon>Actinomycetota</taxon>
        <taxon>Actinomycetes</taxon>
        <taxon>Sporichthyales</taxon>
        <taxon>Sporichthyaceae</taxon>
        <taxon>Epidermidibacterium</taxon>
    </lineage>
</organism>
<keyword evidence="1" id="KW-0500">Molybdenum</keyword>
<dbReference type="InterPro" id="IPR000674">
    <property type="entry name" value="Ald_Oxase/Xan_DH_a/b"/>
</dbReference>
<dbReference type="GO" id="GO:0005506">
    <property type="term" value="F:iron ion binding"/>
    <property type="evidence" value="ECO:0007669"/>
    <property type="project" value="InterPro"/>
</dbReference>
<keyword evidence="2" id="KW-0560">Oxidoreductase</keyword>
<evidence type="ECO:0000259" key="3">
    <source>
        <dbReference type="SMART" id="SM01008"/>
    </source>
</evidence>
<gene>
    <name evidence="4" type="ORF">EK0264_08190</name>
</gene>
<accession>A0A7L4YN67</accession>
<dbReference type="InterPro" id="IPR036856">
    <property type="entry name" value="Ald_Oxase/Xan_DH_a/b_sf"/>
</dbReference>
<protein>
    <submittedName>
        <fullName evidence="4">Molybdopterin-dependent oxidoreductase</fullName>
    </submittedName>
</protein>
<dbReference type="Pfam" id="PF20256">
    <property type="entry name" value="MoCoBD_2"/>
    <property type="match status" value="1"/>
</dbReference>
<evidence type="ECO:0000313" key="4">
    <source>
        <dbReference type="EMBL" id="QHC00259.1"/>
    </source>
</evidence>
<dbReference type="Pfam" id="PF01315">
    <property type="entry name" value="Ald_Xan_dh_C"/>
    <property type="match status" value="1"/>
</dbReference>
<dbReference type="Gene3D" id="3.30.365.10">
    <property type="entry name" value="Aldehyde oxidase/xanthine dehydrogenase, molybdopterin binding domain"/>
    <property type="match status" value="4"/>
</dbReference>
<dbReference type="GO" id="GO:0016491">
    <property type="term" value="F:oxidoreductase activity"/>
    <property type="evidence" value="ECO:0007669"/>
    <property type="project" value="UniProtKB-KW"/>
</dbReference>
<dbReference type="Gene3D" id="3.90.1170.50">
    <property type="entry name" value="Aldehyde oxidase/xanthine dehydrogenase, a/b hammerhead"/>
    <property type="match status" value="1"/>
</dbReference>
<dbReference type="Pfam" id="PF02738">
    <property type="entry name" value="MoCoBD_1"/>
    <property type="match status" value="1"/>
</dbReference>
<dbReference type="Proteomes" id="UP000463857">
    <property type="component" value="Chromosome"/>
</dbReference>
<dbReference type="OrthoDB" id="135295at2"/>
<name>A0A7L4YN67_9ACTN</name>
<feature type="domain" description="Aldehyde oxidase/xanthine dehydrogenase a/b hammerhead" evidence="3">
    <location>
        <begin position="18"/>
        <end position="132"/>
    </location>
</feature>
<evidence type="ECO:0000256" key="1">
    <source>
        <dbReference type="ARBA" id="ARBA00022505"/>
    </source>
</evidence>
<dbReference type="SMART" id="SM01008">
    <property type="entry name" value="Ald_Xan_dh_C"/>
    <property type="match status" value="1"/>
</dbReference>